<dbReference type="Pfam" id="PF07727">
    <property type="entry name" value="RVT_2"/>
    <property type="match status" value="1"/>
</dbReference>
<organism evidence="6 7">
    <name type="scientific">Populus alba x Populus x berolinensis</name>
    <dbReference type="NCBI Taxonomy" id="444605"/>
    <lineage>
        <taxon>Eukaryota</taxon>
        <taxon>Viridiplantae</taxon>
        <taxon>Streptophyta</taxon>
        <taxon>Embryophyta</taxon>
        <taxon>Tracheophyta</taxon>
        <taxon>Spermatophyta</taxon>
        <taxon>Magnoliopsida</taxon>
        <taxon>eudicotyledons</taxon>
        <taxon>Gunneridae</taxon>
        <taxon>Pentapetalae</taxon>
        <taxon>rosids</taxon>
        <taxon>fabids</taxon>
        <taxon>Malpighiales</taxon>
        <taxon>Salicaceae</taxon>
        <taxon>Saliceae</taxon>
        <taxon>Populus</taxon>
    </lineage>
</organism>
<dbReference type="Gene3D" id="3.80.10.10">
    <property type="entry name" value="Ribonuclease Inhibitor"/>
    <property type="match status" value="1"/>
</dbReference>
<reference evidence="6" key="1">
    <citation type="journal article" date="2023" name="Mol. Ecol. Resour.">
        <title>Chromosome-level genome assembly of a triploid poplar Populus alba 'Berolinensis'.</title>
        <authorList>
            <person name="Chen S."/>
            <person name="Yu Y."/>
            <person name="Wang X."/>
            <person name="Wang S."/>
            <person name="Zhang T."/>
            <person name="Zhou Y."/>
            <person name="He R."/>
            <person name="Meng N."/>
            <person name="Wang Y."/>
            <person name="Liu W."/>
            <person name="Liu Z."/>
            <person name="Liu J."/>
            <person name="Guo Q."/>
            <person name="Huang H."/>
            <person name="Sederoff R.R."/>
            <person name="Wang G."/>
            <person name="Qu G."/>
            <person name="Chen S."/>
        </authorList>
    </citation>
    <scope>NUCLEOTIDE SEQUENCE</scope>
    <source>
        <strain evidence="6">SC-2020</strain>
    </source>
</reference>
<keyword evidence="2" id="KW-0611">Plant defense</keyword>
<protein>
    <submittedName>
        <fullName evidence="6">Uncharacterized protein</fullName>
    </submittedName>
</protein>
<dbReference type="InterPro" id="IPR044974">
    <property type="entry name" value="Disease_R_plants"/>
</dbReference>
<dbReference type="InterPro" id="IPR058192">
    <property type="entry name" value="WHD_ROQ1-like"/>
</dbReference>
<evidence type="ECO:0000313" key="6">
    <source>
        <dbReference type="EMBL" id="KAJ6974622.1"/>
    </source>
</evidence>
<keyword evidence="1" id="KW-0677">Repeat</keyword>
<dbReference type="Proteomes" id="UP001164929">
    <property type="component" value="Chromosome 13"/>
</dbReference>
<proteinExistence type="predicted"/>
<dbReference type="PANTHER" id="PTHR11017:SF271">
    <property type="entry name" value="DISEASE RESISTANCE PROTEIN (TIR-NBS-LRR CLASS) FAMILY"/>
    <property type="match status" value="1"/>
</dbReference>
<dbReference type="InterPro" id="IPR013103">
    <property type="entry name" value="RVT_2"/>
</dbReference>
<comment type="caution">
    <text evidence="6">The sequence shown here is derived from an EMBL/GenBank/DDBJ whole genome shotgun (WGS) entry which is preliminary data.</text>
</comment>
<dbReference type="EMBL" id="JAQIZT010000013">
    <property type="protein sequence ID" value="KAJ6974622.1"/>
    <property type="molecule type" value="Genomic_DNA"/>
</dbReference>
<dbReference type="InterPro" id="IPR055414">
    <property type="entry name" value="LRR_R13L4/SHOC2-like"/>
</dbReference>
<name>A0AAD6LWV3_9ROSI</name>
<evidence type="ECO:0000313" key="7">
    <source>
        <dbReference type="Proteomes" id="UP001164929"/>
    </source>
</evidence>
<evidence type="ECO:0000259" key="3">
    <source>
        <dbReference type="Pfam" id="PF07727"/>
    </source>
</evidence>
<dbReference type="GO" id="GO:0006952">
    <property type="term" value="P:defense response"/>
    <property type="evidence" value="ECO:0007669"/>
    <property type="project" value="InterPro"/>
</dbReference>
<dbReference type="Pfam" id="PF23282">
    <property type="entry name" value="WHD_ROQ1"/>
    <property type="match status" value="1"/>
</dbReference>
<sequence length="1094" mass="122929">MEEELAALHQNETWKLVPRTSKMNVIGSKWVFKSKLKPDGSLDRLKARLVAKGYHQIDGVDYTETFSPVIKPGTIHMIITIALVQKWPIRQLDVKNAFLHGLISEDLYMQQPPGMADSQHPTHVCRLQRALYGLKQAPRAWFDRFSAFLLKYDDMLLTRSTPALVSNFIMVLSSEFTMKDLGPIHHFLGMEITPTTSGLHLSQSHYALTILERSNMVDCKPMSTPLEAKTKISSNDILMEDPNADWVGCPTTRRSTTGYCIFLGGNLISWCAKKQYTISQSSTEAEYRAMANTTAELPWLAFILKDLCITLPSPPILYYDNLSALHMTVNPVFHARSKHIELDYHFVRELVAQGLLVTQHISSGNQVADLFTKPMSKTALKYFRNKLCLQPRQSLREGVNHPSQIDITGTANNYESQWRNKDTQDSWRKKGEDSHNLASITGETLSALGALMAICSNQDDIPIKPINSGIDYVGGVPLALEVLGSNLFKRSITHWRSFIQKLQKRLPHEIQTQLITSLDDLDGEVKGMFIDIACFFNGMDKDYVGKILDGRGFYPEMGFDILRERSLLTVNSENELQMDNLLRDMGREIIHQMAPNHPGKRSRLWHREDIMDVLDEYCSGTEVVEGIVLDAQSSKDVVPSTSFAPMTSLQLLKFSGGQVRGHYEHISKALIWLCWHKFSLKTLPHKFRLDSLVVLDIQHSNIRELWYEADDKSFCLNNLKVIDLSNSRFFAKTPNFSGLPSLERLILENCGSLAEIHQSVGKLKNLVFLNLKGCGRLEKLPESIFELKSLETMNLLGCTSLKKLPEKLGNMKVLKDLLLDGTGVDNLPSSIGILKKLKKLLLRGLGPGVSFFCESAYYPSALTLKSLLSSNNLSCHPPSLDLNLAANDFSELPSGIGHLAKLEKLDLSDCRNLLFISEIPSSLRALVARDCGSLEKVSIQSKTAPDLLLGGCGKLAEIQGLESVENKPVIRMENCNNLSNNFKEILLQVLSKGKLPDVVLPGSDVPHWFMQYQRDRSSSTFRIPSISLCSASIRKKKDDHELFYTRPYVDISSRHGGYDGDHSWPKKGTSNFKLREYNLVPDQLENSSVSDELG</sequence>
<gene>
    <name evidence="6" type="ORF">NC653_030673</name>
</gene>
<keyword evidence="7" id="KW-1185">Reference proteome</keyword>
<evidence type="ECO:0000259" key="5">
    <source>
        <dbReference type="Pfam" id="PF23598"/>
    </source>
</evidence>
<dbReference type="InterPro" id="IPR043502">
    <property type="entry name" value="DNA/RNA_pol_sf"/>
</dbReference>
<dbReference type="InterPro" id="IPR042197">
    <property type="entry name" value="Apaf_helical"/>
</dbReference>
<feature type="domain" description="Disease resistance protein Roq1-like winged-helix" evidence="4">
    <location>
        <begin position="526"/>
        <end position="592"/>
    </location>
</feature>
<dbReference type="AlphaFoldDB" id="A0AAD6LWV3"/>
<dbReference type="PRINTS" id="PR00364">
    <property type="entry name" value="DISEASERSIST"/>
</dbReference>
<dbReference type="Pfam" id="PF23598">
    <property type="entry name" value="LRR_14"/>
    <property type="match status" value="1"/>
</dbReference>
<feature type="domain" description="Reverse transcriptase Ty1/copia-type" evidence="3">
    <location>
        <begin position="11"/>
        <end position="152"/>
    </location>
</feature>
<dbReference type="Gene3D" id="1.10.8.430">
    <property type="entry name" value="Helical domain of apoptotic protease-activating factors"/>
    <property type="match status" value="1"/>
</dbReference>
<dbReference type="CDD" id="cd09272">
    <property type="entry name" value="RNase_HI_RT_Ty1"/>
    <property type="match status" value="1"/>
</dbReference>
<dbReference type="PANTHER" id="PTHR11017">
    <property type="entry name" value="LEUCINE-RICH REPEAT-CONTAINING PROTEIN"/>
    <property type="match status" value="1"/>
</dbReference>
<dbReference type="InterPro" id="IPR027417">
    <property type="entry name" value="P-loop_NTPase"/>
</dbReference>
<dbReference type="SUPFAM" id="SSF52058">
    <property type="entry name" value="L domain-like"/>
    <property type="match status" value="1"/>
</dbReference>
<evidence type="ECO:0000256" key="1">
    <source>
        <dbReference type="ARBA" id="ARBA00022737"/>
    </source>
</evidence>
<dbReference type="SUPFAM" id="SSF52540">
    <property type="entry name" value="P-loop containing nucleoside triphosphate hydrolases"/>
    <property type="match status" value="1"/>
</dbReference>
<evidence type="ECO:0000259" key="4">
    <source>
        <dbReference type="Pfam" id="PF23282"/>
    </source>
</evidence>
<evidence type="ECO:0000256" key="2">
    <source>
        <dbReference type="ARBA" id="ARBA00022821"/>
    </source>
</evidence>
<accession>A0AAD6LWV3</accession>
<dbReference type="InterPro" id="IPR032675">
    <property type="entry name" value="LRR_dom_sf"/>
</dbReference>
<feature type="domain" description="Disease resistance R13L4/SHOC-2-like LRR" evidence="5">
    <location>
        <begin position="732"/>
        <end position="841"/>
    </location>
</feature>
<dbReference type="SUPFAM" id="SSF56672">
    <property type="entry name" value="DNA/RNA polymerases"/>
    <property type="match status" value="1"/>
</dbReference>